<evidence type="ECO:0000313" key="2">
    <source>
        <dbReference type="EMBL" id="MEJ5046484.1"/>
    </source>
</evidence>
<reference evidence="2 3" key="1">
    <citation type="submission" date="2023-12" db="EMBL/GenBank/DDBJ databases">
        <title>Gut-associated functions are favored during microbiome assembly across C. elegans life.</title>
        <authorList>
            <person name="Zimmermann J."/>
        </authorList>
    </citation>
    <scope>NUCLEOTIDE SEQUENCE [LARGE SCALE GENOMIC DNA]</scope>
    <source>
        <strain evidence="2 3">BIGb0393</strain>
    </source>
</reference>
<evidence type="ECO:0000256" key="1">
    <source>
        <dbReference type="SAM" id="SignalP"/>
    </source>
</evidence>
<dbReference type="Proteomes" id="UP001362100">
    <property type="component" value="Unassembled WGS sequence"/>
</dbReference>
<dbReference type="EMBL" id="JBBGZW010000001">
    <property type="protein sequence ID" value="MEJ5046484.1"/>
    <property type="molecule type" value="Genomic_DNA"/>
</dbReference>
<dbReference type="RefSeq" id="WP_180823214.1">
    <property type="nucleotide sequence ID" value="NZ_JACAWY010000001.1"/>
</dbReference>
<evidence type="ECO:0000313" key="3">
    <source>
        <dbReference type="Proteomes" id="UP001362100"/>
    </source>
</evidence>
<protein>
    <submittedName>
        <fullName evidence="2">Uncharacterized protein</fullName>
    </submittedName>
</protein>
<name>A0ABU8PUR0_9GAMM</name>
<feature type="chain" id="PRO_5045766289" evidence="1">
    <location>
        <begin position="20"/>
        <end position="118"/>
    </location>
</feature>
<keyword evidence="3" id="KW-1185">Reference proteome</keyword>
<gene>
    <name evidence="2" type="ORF">WH298_14945</name>
</gene>
<accession>A0ABU8PUR0</accession>
<sequence length="118" mass="13104">MKKIILTASILMATGSALAAEDRGPGTYVCDIRITSSHTETVLMQKAAEVLDEGDKFTAHMLDNTVTSPQLETVMDGVKQQATSNGVTFFRRANYDDRFIIENTKSGFFYKLRNCEKS</sequence>
<comment type="caution">
    <text evidence="2">The sequence shown here is derived from an EMBL/GenBank/DDBJ whole genome shotgun (WGS) entry which is preliminary data.</text>
</comment>
<proteinExistence type="predicted"/>
<keyword evidence="1" id="KW-0732">Signal</keyword>
<feature type="signal peptide" evidence="1">
    <location>
        <begin position="1"/>
        <end position="19"/>
    </location>
</feature>
<organism evidence="2 3">
    <name type="scientific">Pantoea nemavictus</name>
    <dbReference type="NCBI Taxonomy" id="2726955"/>
    <lineage>
        <taxon>Bacteria</taxon>
        <taxon>Pseudomonadati</taxon>
        <taxon>Pseudomonadota</taxon>
        <taxon>Gammaproteobacteria</taxon>
        <taxon>Enterobacterales</taxon>
        <taxon>Erwiniaceae</taxon>
        <taxon>Pantoea</taxon>
    </lineage>
</organism>